<evidence type="ECO:0000256" key="6">
    <source>
        <dbReference type="ARBA" id="ARBA00023239"/>
    </source>
</evidence>
<feature type="compositionally biased region" description="Basic and acidic residues" evidence="7">
    <location>
        <begin position="71"/>
        <end position="94"/>
    </location>
</feature>
<dbReference type="PANTHER" id="PTHR43466:SF1">
    <property type="entry name" value="2-OXO-4-HYDROXY-4-CARBOXY-5-UREIDOIMIDAZOLINE DECARBOXYLASE-RELATED"/>
    <property type="match status" value="1"/>
</dbReference>
<dbReference type="InterPro" id="IPR036778">
    <property type="entry name" value="OHCU_decarboxylase_sf"/>
</dbReference>
<name>A0ABN2Z8F6_9ACTN</name>
<evidence type="ECO:0000256" key="4">
    <source>
        <dbReference type="ARBA" id="ARBA00022631"/>
    </source>
</evidence>
<dbReference type="NCBIfam" id="NF010372">
    <property type="entry name" value="PRK13798.1"/>
    <property type="match status" value="1"/>
</dbReference>
<comment type="catalytic activity">
    <reaction evidence="1">
        <text>5-hydroxy-2-oxo-4-ureido-2,5-dihydro-1H-imidazole-5-carboxylate + H(+) = (S)-allantoin + CO2</text>
        <dbReference type="Rhea" id="RHEA:26301"/>
        <dbReference type="ChEBI" id="CHEBI:15378"/>
        <dbReference type="ChEBI" id="CHEBI:15678"/>
        <dbReference type="ChEBI" id="CHEBI:16526"/>
        <dbReference type="ChEBI" id="CHEBI:58639"/>
        <dbReference type="EC" id="4.1.1.97"/>
    </reaction>
</comment>
<comment type="pathway">
    <text evidence="2">Purine metabolism; urate degradation; (S)-allantoin from urate: step 3/3.</text>
</comment>
<comment type="caution">
    <text evidence="9">The sequence shown here is derived from an EMBL/GenBank/DDBJ whole genome shotgun (WGS) entry which is preliminary data.</text>
</comment>
<protein>
    <recommendedName>
        <fullName evidence="3">2-oxo-4-hydroxy-4-carboxy-5-ureidoimidazoline decarboxylase</fullName>
        <ecNumber evidence="3">4.1.1.97</ecNumber>
    </recommendedName>
</protein>
<dbReference type="InterPro" id="IPR017595">
    <property type="entry name" value="OHCU_decarboxylase-2"/>
</dbReference>
<evidence type="ECO:0000259" key="8">
    <source>
        <dbReference type="Pfam" id="PF09349"/>
    </source>
</evidence>
<evidence type="ECO:0000313" key="10">
    <source>
        <dbReference type="Proteomes" id="UP001501771"/>
    </source>
</evidence>
<organism evidence="9 10">
    <name type="scientific">Nocardioides koreensis</name>
    <dbReference type="NCBI Taxonomy" id="433651"/>
    <lineage>
        <taxon>Bacteria</taxon>
        <taxon>Bacillati</taxon>
        <taxon>Actinomycetota</taxon>
        <taxon>Actinomycetes</taxon>
        <taxon>Propionibacteriales</taxon>
        <taxon>Nocardioidaceae</taxon>
        <taxon>Nocardioides</taxon>
    </lineage>
</organism>
<dbReference type="Proteomes" id="UP001501771">
    <property type="component" value="Unassembled WGS sequence"/>
</dbReference>
<proteinExistence type="predicted"/>
<dbReference type="PANTHER" id="PTHR43466">
    <property type="entry name" value="2-OXO-4-HYDROXY-4-CARBOXY-5-UREIDOIMIDAZOLINE DECARBOXYLASE-RELATED"/>
    <property type="match status" value="1"/>
</dbReference>
<accession>A0ABN2Z8F6</accession>
<dbReference type="NCBIfam" id="TIGR03180">
    <property type="entry name" value="UraD_2"/>
    <property type="match status" value="1"/>
</dbReference>
<reference evidence="9 10" key="1">
    <citation type="journal article" date="2019" name="Int. J. Syst. Evol. Microbiol.">
        <title>The Global Catalogue of Microorganisms (GCM) 10K type strain sequencing project: providing services to taxonomists for standard genome sequencing and annotation.</title>
        <authorList>
            <consortium name="The Broad Institute Genomics Platform"/>
            <consortium name="The Broad Institute Genome Sequencing Center for Infectious Disease"/>
            <person name="Wu L."/>
            <person name="Ma J."/>
        </authorList>
    </citation>
    <scope>NUCLEOTIDE SEQUENCE [LARGE SCALE GENOMIC DNA]</scope>
    <source>
        <strain evidence="9 10">JCM 16022</strain>
    </source>
</reference>
<evidence type="ECO:0000313" key="9">
    <source>
        <dbReference type="EMBL" id="GAA2138394.1"/>
    </source>
</evidence>
<sequence>MVQVTEFNALPAGEARSLVAGCLGVPRWADEVVVGRPYADVDALRKQAHDSALELTDDELAAALSRHPRIGESRIGERRDADDADDAEARHSRAEQSGVGAGHQERLRAANAAYEARFGRVFLIRAAGRSGDEILAELQRRLGNDDAAERAETVTALREIALLRLGQVVA</sequence>
<keyword evidence="10" id="KW-1185">Reference proteome</keyword>
<dbReference type="EC" id="4.1.1.97" evidence="3"/>
<keyword evidence="5" id="KW-0210">Decarboxylase</keyword>
<evidence type="ECO:0000256" key="2">
    <source>
        <dbReference type="ARBA" id="ARBA00004754"/>
    </source>
</evidence>
<dbReference type="InterPro" id="IPR018020">
    <property type="entry name" value="OHCU_decarboxylase"/>
</dbReference>
<keyword evidence="6" id="KW-0456">Lyase</keyword>
<feature type="region of interest" description="Disordered" evidence="7">
    <location>
        <begin position="71"/>
        <end position="104"/>
    </location>
</feature>
<dbReference type="SUPFAM" id="SSF158694">
    <property type="entry name" value="UraD-Like"/>
    <property type="match status" value="1"/>
</dbReference>
<evidence type="ECO:0000256" key="5">
    <source>
        <dbReference type="ARBA" id="ARBA00022793"/>
    </source>
</evidence>
<dbReference type="EMBL" id="BAAAQR010000001">
    <property type="protein sequence ID" value="GAA2138394.1"/>
    <property type="molecule type" value="Genomic_DNA"/>
</dbReference>
<dbReference type="Pfam" id="PF09349">
    <property type="entry name" value="OHCU_decarbox"/>
    <property type="match status" value="1"/>
</dbReference>
<keyword evidence="4" id="KW-0659">Purine metabolism</keyword>
<evidence type="ECO:0000256" key="1">
    <source>
        <dbReference type="ARBA" id="ARBA00001163"/>
    </source>
</evidence>
<gene>
    <name evidence="9" type="primary">uraD</name>
    <name evidence="9" type="ORF">GCM10009844_06360</name>
</gene>
<evidence type="ECO:0000256" key="7">
    <source>
        <dbReference type="SAM" id="MobiDB-lite"/>
    </source>
</evidence>
<evidence type="ECO:0000256" key="3">
    <source>
        <dbReference type="ARBA" id="ARBA00012257"/>
    </source>
</evidence>
<dbReference type="Gene3D" id="1.10.3330.10">
    <property type="entry name" value="Oxo-4-hydroxy-4-carboxy-5-ureidoimidazoline decarboxylase"/>
    <property type="match status" value="1"/>
</dbReference>
<feature type="domain" description="Oxo-4-hydroxy-4-carboxy-5-ureidoimidazoline decarboxylase" evidence="8">
    <location>
        <begin position="8"/>
        <end position="165"/>
    </location>
</feature>